<dbReference type="OrthoDB" id="10268011at2759"/>
<evidence type="ECO:0000259" key="13">
    <source>
        <dbReference type="PROSITE" id="PS50141"/>
    </source>
</evidence>
<comment type="catalytic activity">
    <reaction evidence="11">
        <text>adenosine(37) in tRNA(Ala) + H2O + H(+) = inosine(37) in tRNA(Ala) + NH4(+)</text>
        <dbReference type="Rhea" id="RHEA:50968"/>
        <dbReference type="Rhea" id="RHEA-COMP:12855"/>
        <dbReference type="Rhea" id="RHEA-COMP:12856"/>
        <dbReference type="ChEBI" id="CHEBI:15377"/>
        <dbReference type="ChEBI" id="CHEBI:15378"/>
        <dbReference type="ChEBI" id="CHEBI:28938"/>
        <dbReference type="ChEBI" id="CHEBI:74411"/>
        <dbReference type="ChEBI" id="CHEBI:82852"/>
        <dbReference type="EC" id="3.5.4.34"/>
    </reaction>
</comment>
<dbReference type="GO" id="GO:0008033">
    <property type="term" value="P:tRNA processing"/>
    <property type="evidence" value="ECO:0007669"/>
    <property type="project" value="UniProtKB-KW"/>
</dbReference>
<organism evidence="14 15">
    <name type="scientific">Pseudozyma hubeiensis (strain SY62)</name>
    <name type="common">Yeast</name>
    <dbReference type="NCBI Taxonomy" id="1305764"/>
    <lineage>
        <taxon>Eukaryota</taxon>
        <taxon>Fungi</taxon>
        <taxon>Dikarya</taxon>
        <taxon>Basidiomycota</taxon>
        <taxon>Ustilaginomycotina</taxon>
        <taxon>Ustilaginomycetes</taxon>
        <taxon>Ustilaginales</taxon>
        <taxon>Ustilaginaceae</taxon>
        <taxon>Pseudozyma</taxon>
    </lineage>
</organism>
<feature type="region of interest" description="Disordered" evidence="12">
    <location>
        <begin position="207"/>
        <end position="234"/>
    </location>
</feature>
<evidence type="ECO:0000256" key="9">
    <source>
        <dbReference type="ARBA" id="ARBA00040502"/>
    </source>
</evidence>
<name>R9PLB8_PSEHS</name>
<dbReference type="STRING" id="1305764.R9PLB8"/>
<comment type="cofactor">
    <cofactor evidence="5">
        <name>1D-myo-inositol hexakisphosphate</name>
        <dbReference type="ChEBI" id="CHEBI:58130"/>
    </cofactor>
</comment>
<dbReference type="SMART" id="SM00552">
    <property type="entry name" value="ADEAMc"/>
    <property type="match status" value="1"/>
</dbReference>
<keyword evidence="3" id="KW-0378">Hydrolase</keyword>
<evidence type="ECO:0000256" key="5">
    <source>
        <dbReference type="ARBA" id="ARBA00037026"/>
    </source>
</evidence>
<evidence type="ECO:0000256" key="1">
    <source>
        <dbReference type="ARBA" id="ARBA00022694"/>
    </source>
</evidence>
<keyword evidence="2" id="KW-0479">Metal-binding</keyword>
<evidence type="ECO:0000256" key="7">
    <source>
        <dbReference type="ARBA" id="ARBA00038326"/>
    </source>
</evidence>
<dbReference type="AlphaFoldDB" id="R9PLB8"/>
<protein>
    <recommendedName>
        <fullName evidence="9">tRNA-specific adenosine deaminase 1</fullName>
        <ecNumber evidence="8">3.5.4.34</ecNumber>
    </recommendedName>
    <alternativeName>
        <fullName evidence="10">tRNA-specific adenosine-37 deaminase</fullName>
    </alternativeName>
</protein>
<dbReference type="PROSITE" id="PS50141">
    <property type="entry name" value="A_DEAMIN_EDITASE"/>
    <property type="match status" value="1"/>
</dbReference>
<evidence type="ECO:0000256" key="12">
    <source>
        <dbReference type="SAM" id="MobiDB-lite"/>
    </source>
</evidence>
<evidence type="ECO:0000256" key="4">
    <source>
        <dbReference type="ARBA" id="ARBA00022833"/>
    </source>
</evidence>
<dbReference type="RefSeq" id="XP_012192457.1">
    <property type="nucleotide sequence ID" value="XM_012337067.1"/>
</dbReference>
<evidence type="ECO:0000256" key="10">
    <source>
        <dbReference type="ARBA" id="ARBA00041760"/>
    </source>
</evidence>
<dbReference type="EMBL" id="DF238821">
    <property type="protein sequence ID" value="GAC98870.1"/>
    <property type="molecule type" value="Genomic_DNA"/>
</dbReference>
<dbReference type="InterPro" id="IPR002466">
    <property type="entry name" value="A_deamin"/>
</dbReference>
<dbReference type="GO" id="GO:0046872">
    <property type="term" value="F:metal ion binding"/>
    <property type="evidence" value="ECO:0007669"/>
    <property type="project" value="UniProtKB-KW"/>
</dbReference>
<evidence type="ECO:0000313" key="14">
    <source>
        <dbReference type="EMBL" id="GAC98870.1"/>
    </source>
</evidence>
<feature type="domain" description="A to I editase" evidence="13">
    <location>
        <begin position="70"/>
        <end position="275"/>
    </location>
</feature>
<keyword evidence="4" id="KW-0862">Zinc</keyword>
<sequence length="575" mass="62977">MPSPPPAPFVVDHERIADLAHTTYATTLPPRGGKPGVKSNGRIEHTVLAAFVLSYPSPTGESHDEYSLISLGTGLKCLPYSSLSVNGDVLHDQHAEVLARRGARLWLLQRLQHEVQCDEIGLRLFEVGAQEESRRWKLKQYVRMHLYISTLPCGDASGRLLEYQRAAQDHVAGKPNTLTPAQLLQLHTHTPPPPQHTSLNILKDEESVVRRGRASSSNQPSSTTLRTKPGRPDAPASICMSCSDKLALWNHPHIGLQGSLLSAVLEPIRILSVTICDHPTKHILPPFSNSPSDPAIETQREELKRLLAADCLRALQRARPPCDPDPIIVGWSTTPFPDSKESKLEHAWSTFLTTHTDSPHISMFKEFEPVSCPNSVLFVRDPTLGTAKGTVENLASGTKMGASTKRVGRGEALKPAARSVLCRMNWFRSFVAGYGAICGVEAVSNGDILYGDAKEGAFGDGTKVYRRRKAALLGGTEDAEKHVERFLASAREGTAVKAVFEADQGKERIAVQDTAGVEVAQDDAAKTDFKAWLRTPAVFSQFDLHGRHFEQITLETPSEMSTSQHTSAPTKYTQL</sequence>
<keyword evidence="1" id="KW-0819">tRNA processing</keyword>
<dbReference type="HOGENOM" id="CLU_005382_5_0_1"/>
<reference evidence="15" key="1">
    <citation type="journal article" date="2013" name="Genome Announc.">
        <title>Draft genome sequence of the basidiomycetous yeast-like fungus Pseudozyma hubeiensis SY62, which produces an abundant amount of the biosurfactant mannosylerythritol lipids.</title>
        <authorList>
            <person name="Konishi M."/>
            <person name="Hatada Y."/>
            <person name="Horiuchi J."/>
        </authorList>
    </citation>
    <scope>NUCLEOTIDE SEQUENCE [LARGE SCALE GENOMIC DNA]</scope>
    <source>
        <strain evidence="15">SY62</strain>
    </source>
</reference>
<dbReference type="Proteomes" id="UP000014071">
    <property type="component" value="Unassembled WGS sequence"/>
</dbReference>
<comment type="similarity">
    <text evidence="7">Belongs to the ADAT1 family.</text>
</comment>
<dbReference type="EC" id="3.5.4.34" evidence="8"/>
<dbReference type="PANTHER" id="PTHR46516">
    <property type="entry name" value="TRNA-SPECIFIC ADENOSINE DEAMINASE 1"/>
    <property type="match status" value="1"/>
</dbReference>
<dbReference type="GO" id="GO:0043829">
    <property type="term" value="F:tRNA-specific adenosine-37 deaminase activity"/>
    <property type="evidence" value="ECO:0007669"/>
    <property type="project" value="UniProtKB-EC"/>
</dbReference>
<evidence type="ECO:0000256" key="6">
    <source>
        <dbReference type="ARBA" id="ARBA00037784"/>
    </source>
</evidence>
<evidence type="ECO:0000256" key="11">
    <source>
        <dbReference type="ARBA" id="ARBA00047635"/>
    </source>
</evidence>
<dbReference type="GeneID" id="24111736"/>
<evidence type="ECO:0000256" key="8">
    <source>
        <dbReference type="ARBA" id="ARBA00038940"/>
    </source>
</evidence>
<evidence type="ECO:0000313" key="15">
    <source>
        <dbReference type="Proteomes" id="UP000014071"/>
    </source>
</evidence>
<comment type="function">
    <text evidence="6">Specifically deaminates adenosine-37 to inosine in tRNA-Ala.</text>
</comment>
<evidence type="ECO:0000256" key="2">
    <source>
        <dbReference type="ARBA" id="ARBA00022723"/>
    </source>
</evidence>
<dbReference type="PANTHER" id="PTHR46516:SF1">
    <property type="entry name" value="TRNA-SPECIFIC ADENOSINE DEAMINASE 1"/>
    <property type="match status" value="1"/>
</dbReference>
<dbReference type="eggNOG" id="KOG2777">
    <property type="taxonomic scope" value="Eukaryota"/>
</dbReference>
<feature type="region of interest" description="Disordered" evidence="12">
    <location>
        <begin position="555"/>
        <end position="575"/>
    </location>
</feature>
<feature type="compositionally biased region" description="Polar residues" evidence="12">
    <location>
        <begin position="214"/>
        <end position="226"/>
    </location>
</feature>
<dbReference type="GO" id="GO:0003723">
    <property type="term" value="F:RNA binding"/>
    <property type="evidence" value="ECO:0007669"/>
    <property type="project" value="InterPro"/>
</dbReference>
<keyword evidence="15" id="KW-1185">Reference proteome</keyword>
<accession>R9PLB8</accession>
<proteinExistence type="inferred from homology"/>
<gene>
    <name evidence="14" type="ORF">PHSY_006465</name>
</gene>
<dbReference type="Pfam" id="PF02137">
    <property type="entry name" value="A_deamin"/>
    <property type="match status" value="1"/>
</dbReference>
<evidence type="ECO:0000256" key="3">
    <source>
        <dbReference type="ARBA" id="ARBA00022801"/>
    </source>
</evidence>